<name>A0A2T7E3H8_9POAL</name>
<proteinExistence type="predicted"/>
<feature type="region of interest" description="Disordered" evidence="1">
    <location>
        <begin position="1"/>
        <end position="33"/>
    </location>
</feature>
<dbReference type="AlphaFoldDB" id="A0A2T7E3H8"/>
<dbReference type="EMBL" id="CM009752">
    <property type="protein sequence ID" value="PUZ62350.1"/>
    <property type="molecule type" value="Genomic_DNA"/>
</dbReference>
<evidence type="ECO:0000313" key="2">
    <source>
        <dbReference type="EMBL" id="PUZ62350.1"/>
    </source>
</evidence>
<organism evidence="2 3">
    <name type="scientific">Panicum hallii var. hallii</name>
    <dbReference type="NCBI Taxonomy" id="1504633"/>
    <lineage>
        <taxon>Eukaryota</taxon>
        <taxon>Viridiplantae</taxon>
        <taxon>Streptophyta</taxon>
        <taxon>Embryophyta</taxon>
        <taxon>Tracheophyta</taxon>
        <taxon>Spermatophyta</taxon>
        <taxon>Magnoliopsida</taxon>
        <taxon>Liliopsida</taxon>
        <taxon>Poales</taxon>
        <taxon>Poaceae</taxon>
        <taxon>PACMAD clade</taxon>
        <taxon>Panicoideae</taxon>
        <taxon>Panicodae</taxon>
        <taxon>Paniceae</taxon>
        <taxon>Panicinae</taxon>
        <taxon>Panicum</taxon>
        <taxon>Panicum sect. Panicum</taxon>
    </lineage>
</organism>
<keyword evidence="3" id="KW-1185">Reference proteome</keyword>
<feature type="compositionally biased region" description="Basic and acidic residues" evidence="1">
    <location>
        <begin position="208"/>
        <end position="219"/>
    </location>
</feature>
<evidence type="ECO:0000256" key="1">
    <source>
        <dbReference type="SAM" id="MobiDB-lite"/>
    </source>
</evidence>
<sequence length="243" mass="24992">MAAAGQAPGLHTVAPNKGAPPATGCGSGAVPQLDVHGGDARRLWASAASSPTAAEEKLMKQGWPEVPCLPAMEVRCGMRCEEGELRAPATISHPSYIRSPIPAVRHQHFPAHPGLLGASLRPHVRRPPGSAPTCDDRSRPPPPSLGGDPECRHPRSAPRGAPPARSVPQPRFHPPPTGSLARGSGPACQCPRSASRGTSPAAVAARAGEARHSEDRSGELARAGCHETGSASPALRLVSLPLA</sequence>
<reference evidence="2 3" key="1">
    <citation type="submission" date="2018-04" db="EMBL/GenBank/DDBJ databases">
        <title>WGS assembly of Panicum hallii var. hallii HAL2.</title>
        <authorList>
            <person name="Lovell J."/>
            <person name="Jenkins J."/>
            <person name="Lowry D."/>
            <person name="Mamidi S."/>
            <person name="Sreedasyam A."/>
            <person name="Weng X."/>
            <person name="Barry K."/>
            <person name="Bonette J."/>
            <person name="Campitelli B."/>
            <person name="Daum C."/>
            <person name="Gordon S."/>
            <person name="Gould B."/>
            <person name="Lipzen A."/>
            <person name="MacQueen A."/>
            <person name="Palacio-Mejia J."/>
            <person name="Plott C."/>
            <person name="Shakirov E."/>
            <person name="Shu S."/>
            <person name="Yoshinaga Y."/>
            <person name="Zane M."/>
            <person name="Rokhsar D."/>
            <person name="Grimwood J."/>
            <person name="Schmutz J."/>
            <person name="Juenger T."/>
        </authorList>
    </citation>
    <scope>NUCLEOTIDE SEQUENCE [LARGE SCALE GENOMIC DNA]</scope>
    <source>
        <strain evidence="3">cv. HAL2</strain>
    </source>
</reference>
<evidence type="ECO:0000313" key="3">
    <source>
        <dbReference type="Proteomes" id="UP000244336"/>
    </source>
</evidence>
<protein>
    <submittedName>
        <fullName evidence="2">Uncharacterized protein</fullName>
    </submittedName>
</protein>
<dbReference type="Gramene" id="PUZ62350">
    <property type="protein sequence ID" value="PUZ62350"/>
    <property type="gene ID" value="GQ55_4G350100"/>
</dbReference>
<feature type="region of interest" description="Disordered" evidence="1">
    <location>
        <begin position="108"/>
        <end position="231"/>
    </location>
</feature>
<feature type="compositionally biased region" description="Low complexity" evidence="1">
    <location>
        <begin position="157"/>
        <end position="168"/>
    </location>
</feature>
<gene>
    <name evidence="2" type="ORF">GQ55_4G350100</name>
</gene>
<accession>A0A2T7E3H8</accession>
<dbReference type="Proteomes" id="UP000244336">
    <property type="component" value="Chromosome 4"/>
</dbReference>